<comment type="function">
    <text evidence="1 9">May be involved in recombinational repair of damaged DNA.</text>
</comment>
<dbReference type="InterPro" id="IPR003395">
    <property type="entry name" value="RecF/RecN/SMC_N"/>
</dbReference>
<comment type="similarity">
    <text evidence="2 9">Belongs to the RecN family.</text>
</comment>
<proteinExistence type="inferred from homology"/>
<dbReference type="CDD" id="cd03241">
    <property type="entry name" value="ABC_RecN"/>
    <property type="match status" value="2"/>
</dbReference>
<accession>R7AZZ4</accession>
<evidence type="ECO:0000256" key="7">
    <source>
        <dbReference type="ARBA" id="ARBA00023204"/>
    </source>
</evidence>
<feature type="coiled-coil region" evidence="10">
    <location>
        <begin position="331"/>
        <end position="358"/>
    </location>
</feature>
<dbReference type="GO" id="GO:0009432">
    <property type="term" value="P:SOS response"/>
    <property type="evidence" value="ECO:0007669"/>
    <property type="project" value="TreeGrafter"/>
</dbReference>
<gene>
    <name evidence="12" type="ORF">BN656_00513</name>
</gene>
<dbReference type="Pfam" id="PF02463">
    <property type="entry name" value="SMC_N"/>
    <property type="match status" value="1"/>
</dbReference>
<evidence type="ECO:0000256" key="6">
    <source>
        <dbReference type="ARBA" id="ARBA00022840"/>
    </source>
</evidence>
<evidence type="ECO:0000256" key="5">
    <source>
        <dbReference type="ARBA" id="ARBA00022763"/>
    </source>
</evidence>
<keyword evidence="10" id="KW-0175">Coiled coil</keyword>
<dbReference type="SUPFAM" id="SSF52540">
    <property type="entry name" value="P-loop containing nucleoside triphosphate hydrolases"/>
    <property type="match status" value="1"/>
</dbReference>
<dbReference type="GO" id="GO:0005524">
    <property type="term" value="F:ATP binding"/>
    <property type="evidence" value="ECO:0007669"/>
    <property type="project" value="UniProtKB-KW"/>
</dbReference>
<evidence type="ECO:0000259" key="11">
    <source>
        <dbReference type="Pfam" id="PF02463"/>
    </source>
</evidence>
<dbReference type="AlphaFoldDB" id="R7AZZ4"/>
<dbReference type="PANTHER" id="PTHR11059:SF0">
    <property type="entry name" value="DNA REPAIR PROTEIN RECN"/>
    <property type="match status" value="1"/>
</dbReference>
<feature type="domain" description="RecF/RecN/SMC N-terminal" evidence="11">
    <location>
        <begin position="5"/>
        <end position="508"/>
    </location>
</feature>
<dbReference type="GO" id="GO:0006281">
    <property type="term" value="P:DNA repair"/>
    <property type="evidence" value="ECO:0007669"/>
    <property type="project" value="UniProtKB-KW"/>
</dbReference>
<dbReference type="EMBL" id="CBHH010000020">
    <property type="protein sequence ID" value="CDD55787.1"/>
    <property type="molecule type" value="Genomic_DNA"/>
</dbReference>
<dbReference type="GO" id="GO:0006310">
    <property type="term" value="P:DNA recombination"/>
    <property type="evidence" value="ECO:0007669"/>
    <property type="project" value="InterPro"/>
</dbReference>
<evidence type="ECO:0000313" key="13">
    <source>
        <dbReference type="Proteomes" id="UP000018141"/>
    </source>
</evidence>
<reference evidence="12" key="1">
    <citation type="submission" date="2012-11" db="EMBL/GenBank/DDBJ databases">
        <title>Dependencies among metagenomic species, viruses, plasmids and units of genetic variation.</title>
        <authorList>
            <person name="Nielsen H.B."/>
            <person name="Almeida M."/>
            <person name="Juncker A.S."/>
            <person name="Rasmussen S."/>
            <person name="Li J."/>
            <person name="Sunagawa S."/>
            <person name="Plichta D."/>
            <person name="Gautier L."/>
            <person name="Le Chatelier E."/>
            <person name="Peletier E."/>
            <person name="Bonde I."/>
            <person name="Nielsen T."/>
            <person name="Manichanh C."/>
            <person name="Arumugam M."/>
            <person name="Batto J."/>
            <person name="Santos M.B.Q.D."/>
            <person name="Blom N."/>
            <person name="Borruel N."/>
            <person name="Burgdorf K.S."/>
            <person name="Boumezbeur F."/>
            <person name="Casellas F."/>
            <person name="Dore J."/>
            <person name="Guarner F."/>
            <person name="Hansen T."/>
            <person name="Hildebrand F."/>
            <person name="Kaas R.S."/>
            <person name="Kennedy S."/>
            <person name="Kristiansen K."/>
            <person name="Kultima J.R."/>
            <person name="Leonard P."/>
            <person name="Levenez F."/>
            <person name="Lund O."/>
            <person name="Moumen B."/>
            <person name="Le Paslier D."/>
            <person name="Pons N."/>
            <person name="Pedersen O."/>
            <person name="Prifti E."/>
            <person name="Qin J."/>
            <person name="Raes J."/>
            <person name="Tap J."/>
            <person name="Tims S."/>
            <person name="Ussery D.W."/>
            <person name="Yamada T."/>
            <person name="MetaHit consortium"/>
            <person name="Renault P."/>
            <person name="Sicheritz-Ponten T."/>
            <person name="Bork P."/>
            <person name="Wang J."/>
            <person name="Brunak S."/>
            <person name="Ehrlich S.D."/>
        </authorList>
    </citation>
    <scope>NUCLEOTIDE SEQUENCE [LARGE SCALE GENOMIC DNA]</scope>
</reference>
<keyword evidence="5 9" id="KW-0227">DNA damage</keyword>
<protein>
    <recommendedName>
        <fullName evidence="3 9">DNA repair protein RecN</fullName>
    </recommendedName>
    <alternativeName>
        <fullName evidence="8 9">Recombination protein N</fullName>
    </alternativeName>
</protein>
<name>R7AZZ4_9FIRM</name>
<evidence type="ECO:0000256" key="2">
    <source>
        <dbReference type="ARBA" id="ARBA00009441"/>
    </source>
</evidence>
<dbReference type="GO" id="GO:0043590">
    <property type="term" value="C:bacterial nucleoid"/>
    <property type="evidence" value="ECO:0007669"/>
    <property type="project" value="TreeGrafter"/>
</dbReference>
<evidence type="ECO:0000256" key="3">
    <source>
        <dbReference type="ARBA" id="ARBA00021315"/>
    </source>
</evidence>
<dbReference type="Gene3D" id="3.40.50.300">
    <property type="entry name" value="P-loop containing nucleotide triphosphate hydrolases"/>
    <property type="match status" value="2"/>
</dbReference>
<evidence type="ECO:0000256" key="10">
    <source>
        <dbReference type="SAM" id="Coils"/>
    </source>
</evidence>
<dbReference type="NCBIfam" id="TIGR00634">
    <property type="entry name" value="recN"/>
    <property type="match status" value="1"/>
</dbReference>
<dbReference type="FunFam" id="3.40.50.300:FF:000356">
    <property type="entry name" value="DNA repair protein RecN"/>
    <property type="match status" value="1"/>
</dbReference>
<keyword evidence="4" id="KW-0547">Nucleotide-binding</keyword>
<evidence type="ECO:0000256" key="8">
    <source>
        <dbReference type="ARBA" id="ARBA00033408"/>
    </source>
</evidence>
<sequence>MLVNLHVRNMALIEEADIDLTGGLTILTGETGAGKSIIIGSVNAALGGKVSADIIRKGAEYALAELTFHVDDNNRLKCLKDLGVEDCDGGDVIISRRIMPSRSVIKVNGVTVTAAFVRKMASLLIDIHGQHEHQSLLDEERHLELVDRFLDDDARRIKEELASAYAEYDRLRKAYAEFDIDDEARNRETAFLAHEVQEIEDAALKPGEDEELESTFRRMSNFQKIMGELAGINTMMNEGEEDTAGTLIGRSLRCMETVAALDGKASGLHTLLAEIDSLTQDFGRDLTSYMDSLDFDEAVYEETRERLDLINGLKMKYGNTIEKVNSYGEECRRKLDEYENFDERKSELKAELDRALVILNEMCGSLSECRKKAALGLESDIALALKELNFLDSRFKAVFTRRSSVTANGYDSICFMIATNPGEDLKPLAKIASGGEMSRIMLAIKSALAEKDDIDSLIFDEIDTGISGRTAQMVAVKMHSIAASHQVICITHLPQIAAMADTHFMIEKSASDNRTTTTIKRLNEQESVCELARLLGGSELTEAVMANAREMRSAVHR</sequence>
<comment type="caution">
    <text evidence="12">The sequence shown here is derived from an EMBL/GenBank/DDBJ whole genome shotgun (WGS) entry which is preliminary data.</text>
</comment>
<evidence type="ECO:0000256" key="9">
    <source>
        <dbReference type="PIRNR" id="PIRNR003128"/>
    </source>
</evidence>
<dbReference type="InterPro" id="IPR004604">
    <property type="entry name" value="DNA_recomb/repair_RecN"/>
</dbReference>
<dbReference type="PANTHER" id="PTHR11059">
    <property type="entry name" value="DNA REPAIR PROTEIN RECN"/>
    <property type="match status" value="1"/>
</dbReference>
<evidence type="ECO:0000256" key="1">
    <source>
        <dbReference type="ARBA" id="ARBA00003618"/>
    </source>
</evidence>
<evidence type="ECO:0000313" key="12">
    <source>
        <dbReference type="EMBL" id="CDD55787.1"/>
    </source>
</evidence>
<dbReference type="PIRSF" id="PIRSF003128">
    <property type="entry name" value="RecN"/>
    <property type="match status" value="1"/>
</dbReference>
<organism evidence="12 13">
    <name type="scientific">Bacteroides pectinophilus CAG:437</name>
    <dbReference type="NCBI Taxonomy" id="1263051"/>
    <lineage>
        <taxon>Bacteria</taxon>
        <taxon>Bacillati</taxon>
        <taxon>Bacillota</taxon>
        <taxon>Clostridia</taxon>
        <taxon>Eubacteriales</taxon>
    </lineage>
</organism>
<dbReference type="InterPro" id="IPR027417">
    <property type="entry name" value="P-loop_NTPase"/>
</dbReference>
<dbReference type="Proteomes" id="UP000018141">
    <property type="component" value="Unassembled WGS sequence"/>
</dbReference>
<keyword evidence="7 9" id="KW-0234">DNA repair</keyword>
<keyword evidence="6" id="KW-0067">ATP-binding</keyword>
<evidence type="ECO:0000256" key="4">
    <source>
        <dbReference type="ARBA" id="ARBA00022741"/>
    </source>
</evidence>